<name>A0AAV5CHU1_ELECO</name>
<feature type="compositionally biased region" description="Pro residues" evidence="1">
    <location>
        <begin position="57"/>
        <end position="75"/>
    </location>
</feature>
<keyword evidence="3" id="KW-1185">Reference proteome</keyword>
<gene>
    <name evidence="2" type="primary">ga14517</name>
    <name evidence="2" type="ORF">PR202_ga14517</name>
</gene>
<evidence type="ECO:0000313" key="2">
    <source>
        <dbReference type="EMBL" id="GJM97581.1"/>
    </source>
</evidence>
<dbReference type="AlphaFoldDB" id="A0AAV5CHU1"/>
<feature type="compositionally biased region" description="Low complexity" evidence="1">
    <location>
        <begin position="1"/>
        <end position="14"/>
    </location>
</feature>
<dbReference type="EMBL" id="BQKI01000007">
    <property type="protein sequence ID" value="GJM97581.1"/>
    <property type="molecule type" value="Genomic_DNA"/>
</dbReference>
<evidence type="ECO:0000313" key="3">
    <source>
        <dbReference type="Proteomes" id="UP001054889"/>
    </source>
</evidence>
<proteinExistence type="predicted"/>
<dbReference type="Proteomes" id="UP001054889">
    <property type="component" value="Unassembled WGS sequence"/>
</dbReference>
<accession>A0AAV5CHU1</accession>
<feature type="region of interest" description="Disordered" evidence="1">
    <location>
        <begin position="57"/>
        <end position="76"/>
    </location>
</feature>
<reference evidence="2" key="1">
    <citation type="journal article" date="2018" name="DNA Res.">
        <title>Multiple hybrid de novo genome assembly of finger millet, an orphan allotetraploid crop.</title>
        <authorList>
            <person name="Hatakeyama M."/>
            <person name="Aluri S."/>
            <person name="Balachadran M.T."/>
            <person name="Sivarajan S.R."/>
            <person name="Patrignani A."/>
            <person name="Gruter S."/>
            <person name="Poveda L."/>
            <person name="Shimizu-Inatsugi R."/>
            <person name="Baeten J."/>
            <person name="Francoijs K.J."/>
            <person name="Nataraja K.N."/>
            <person name="Reddy Y.A.N."/>
            <person name="Phadnis S."/>
            <person name="Ravikumar R.L."/>
            <person name="Schlapbach R."/>
            <person name="Sreeman S.M."/>
            <person name="Shimizu K.K."/>
        </authorList>
    </citation>
    <scope>NUCLEOTIDE SEQUENCE</scope>
</reference>
<comment type="caution">
    <text evidence="2">The sequence shown here is derived from an EMBL/GenBank/DDBJ whole genome shotgun (WGS) entry which is preliminary data.</text>
</comment>
<reference evidence="2" key="2">
    <citation type="submission" date="2021-12" db="EMBL/GenBank/DDBJ databases">
        <title>Resequencing data analysis of finger millet.</title>
        <authorList>
            <person name="Hatakeyama M."/>
            <person name="Aluri S."/>
            <person name="Balachadran M.T."/>
            <person name="Sivarajan S.R."/>
            <person name="Poveda L."/>
            <person name="Shimizu-Inatsugi R."/>
            <person name="Schlapbach R."/>
            <person name="Sreeman S.M."/>
            <person name="Shimizu K.K."/>
        </authorList>
    </citation>
    <scope>NUCLEOTIDE SEQUENCE</scope>
</reference>
<feature type="region of interest" description="Disordered" evidence="1">
    <location>
        <begin position="1"/>
        <end position="23"/>
    </location>
</feature>
<sequence>MKLPQTLTPLPLKLVGEPPPSLDNPASLTVGSNRLPQRGGALVAVSHLPFIPALRYNPPPPPPAAPSPPRRPPIPRSATFIATVQILVTDGYAIFQSPDREEI</sequence>
<protein>
    <submittedName>
        <fullName evidence="2">Uncharacterized protein</fullName>
    </submittedName>
</protein>
<evidence type="ECO:0000256" key="1">
    <source>
        <dbReference type="SAM" id="MobiDB-lite"/>
    </source>
</evidence>
<organism evidence="2 3">
    <name type="scientific">Eleusine coracana subsp. coracana</name>
    <dbReference type="NCBI Taxonomy" id="191504"/>
    <lineage>
        <taxon>Eukaryota</taxon>
        <taxon>Viridiplantae</taxon>
        <taxon>Streptophyta</taxon>
        <taxon>Embryophyta</taxon>
        <taxon>Tracheophyta</taxon>
        <taxon>Spermatophyta</taxon>
        <taxon>Magnoliopsida</taxon>
        <taxon>Liliopsida</taxon>
        <taxon>Poales</taxon>
        <taxon>Poaceae</taxon>
        <taxon>PACMAD clade</taxon>
        <taxon>Chloridoideae</taxon>
        <taxon>Cynodonteae</taxon>
        <taxon>Eleusininae</taxon>
        <taxon>Eleusine</taxon>
    </lineage>
</organism>